<dbReference type="GO" id="GO:0005615">
    <property type="term" value="C:extracellular space"/>
    <property type="evidence" value="ECO:0007669"/>
    <property type="project" value="InterPro"/>
</dbReference>
<comment type="similarity">
    <text evidence="2">Belongs to the serpin family.</text>
</comment>
<dbReference type="EMBL" id="JAROKS010000009">
    <property type="protein sequence ID" value="KAK1801453.1"/>
    <property type="molecule type" value="Genomic_DNA"/>
</dbReference>
<dbReference type="PROSITE" id="PS50835">
    <property type="entry name" value="IG_LIKE"/>
    <property type="match status" value="2"/>
</dbReference>
<dbReference type="InterPro" id="IPR000215">
    <property type="entry name" value="Serpin_fam"/>
</dbReference>
<dbReference type="AlphaFoldDB" id="A0AAD9E207"/>
<evidence type="ECO:0000259" key="4">
    <source>
        <dbReference type="PROSITE" id="PS50835"/>
    </source>
</evidence>
<dbReference type="Gene3D" id="2.60.40.10">
    <property type="entry name" value="Immunoglobulins"/>
    <property type="match status" value="2"/>
</dbReference>
<dbReference type="Pfam" id="PF07686">
    <property type="entry name" value="V-set"/>
    <property type="match status" value="1"/>
</dbReference>
<name>A0AAD9E207_9TELE</name>
<feature type="compositionally biased region" description="Low complexity" evidence="3">
    <location>
        <begin position="76"/>
        <end position="115"/>
    </location>
</feature>
<dbReference type="InterPro" id="IPR042178">
    <property type="entry name" value="Serpin_sf_1"/>
</dbReference>
<sequence>MHDMIVKRKMSHHIILMCLTKPDEKTTTPQRRPPLRHDHPSETTTPQRRPPLRHDHPSETTTPQRHPPLRHDHPSETTTPHPSETTTPHPFEMTTPHSSETTTPQPSETTTPQHSEMTTPHPSETTTPQHSEMTTPHPFEMTTPHPSDIDHPSPLRDVHASGGDKQSHLLGKICMYEELNSSRPDMVHTYWLKKFSWSLSDITIPAGSSLTLPCLSDLPSDLLFPKYTWTFTPEQERVGRALTHDPWWDVPEAELTLHVVGQQHAGEYMCVMEAQSGEGLVKMKRSFILHIQEIPLLMKKLHVMGTEGDSIILPCHPVLTSGNVSSASFSWYRMTEGSDHQELHPVFKSQSSSNKQDIATNRIYWASDPRKQDWSINIDKVELDDAGLYACEVYMDSEKKTMTLQLIVNPLPPPLCLNHSQPWEACPEPDNRSWKATVSEALIAFSVNIYAKLKRTHATSNLLFSPASIGGALSYLLLGARGQTRTELESALSLPSEFSCIHLMMKKMKDETRGSMLMAYQMFYNPKQELRESFVNQSVEFYDTVPEKLTNSSERNVKMVNDWVASKTQNKITMLMESVEPDTQLIILNTVYFIGKWKSSFDLKHKHGDFTTLSGERVSVPILYSTNFELAISYMPSLKAQVARFHLADKSSLYILVPTLVSEEAFYRLEDNMNEKNIKAMVMEMEAVPPVASEVTLPKIKLTLNTDLISLLKRMGLFGLFDDPNLCGMFPDQETTLLMDARHRAFLSLTEKGVEAAAVTSMSFSRSFSTFSAMKPFVFIVWSEHSKCPLFMGRVLNPKQEK</sequence>
<accession>A0AAD9E207</accession>
<dbReference type="Gene3D" id="3.30.497.10">
    <property type="entry name" value="Antithrombin, subunit I, domain 2"/>
    <property type="match status" value="1"/>
</dbReference>
<dbReference type="Pfam" id="PF00079">
    <property type="entry name" value="Serpin"/>
    <property type="match status" value="1"/>
</dbReference>
<dbReference type="SMART" id="SM00409">
    <property type="entry name" value="IG"/>
    <property type="match status" value="2"/>
</dbReference>
<feature type="domain" description="Ig-like" evidence="4">
    <location>
        <begin position="295"/>
        <end position="403"/>
    </location>
</feature>
<gene>
    <name evidence="5" type="ORF">P4O66_022714</name>
</gene>
<dbReference type="Proteomes" id="UP001239994">
    <property type="component" value="Unassembled WGS sequence"/>
</dbReference>
<dbReference type="InterPro" id="IPR036179">
    <property type="entry name" value="Ig-like_dom_sf"/>
</dbReference>
<feature type="region of interest" description="Disordered" evidence="3">
    <location>
        <begin position="19"/>
        <end position="166"/>
    </location>
</feature>
<evidence type="ECO:0000256" key="1">
    <source>
        <dbReference type="ARBA" id="ARBA00023319"/>
    </source>
</evidence>
<feature type="compositionally biased region" description="Basic and acidic residues" evidence="3">
    <location>
        <begin position="147"/>
        <end position="159"/>
    </location>
</feature>
<evidence type="ECO:0000313" key="5">
    <source>
        <dbReference type="EMBL" id="KAK1801453.1"/>
    </source>
</evidence>
<protein>
    <recommendedName>
        <fullName evidence="4">Ig-like domain-containing protein</fullName>
    </recommendedName>
</protein>
<dbReference type="InterPro" id="IPR013783">
    <property type="entry name" value="Ig-like_fold"/>
</dbReference>
<dbReference type="Pfam" id="PF00047">
    <property type="entry name" value="ig"/>
    <property type="match status" value="1"/>
</dbReference>
<dbReference type="InterPro" id="IPR013151">
    <property type="entry name" value="Immunoglobulin_dom"/>
</dbReference>
<dbReference type="InterPro" id="IPR042185">
    <property type="entry name" value="Serpin_sf_2"/>
</dbReference>
<evidence type="ECO:0000256" key="3">
    <source>
        <dbReference type="SAM" id="MobiDB-lite"/>
    </source>
</evidence>
<proteinExistence type="inferred from homology"/>
<dbReference type="InterPro" id="IPR023796">
    <property type="entry name" value="Serpin_dom"/>
</dbReference>
<feature type="domain" description="Ig-like" evidence="4">
    <location>
        <begin position="184"/>
        <end position="288"/>
    </location>
</feature>
<keyword evidence="6" id="KW-1185">Reference proteome</keyword>
<dbReference type="InterPro" id="IPR003598">
    <property type="entry name" value="Ig_sub2"/>
</dbReference>
<organism evidence="5 6">
    <name type="scientific">Electrophorus voltai</name>
    <dbReference type="NCBI Taxonomy" id="2609070"/>
    <lineage>
        <taxon>Eukaryota</taxon>
        <taxon>Metazoa</taxon>
        <taxon>Chordata</taxon>
        <taxon>Craniata</taxon>
        <taxon>Vertebrata</taxon>
        <taxon>Euteleostomi</taxon>
        <taxon>Actinopterygii</taxon>
        <taxon>Neopterygii</taxon>
        <taxon>Teleostei</taxon>
        <taxon>Ostariophysi</taxon>
        <taxon>Gymnotiformes</taxon>
        <taxon>Gymnotoidei</taxon>
        <taxon>Gymnotidae</taxon>
        <taxon>Electrophorus</taxon>
    </lineage>
</organism>
<evidence type="ECO:0000256" key="2">
    <source>
        <dbReference type="RuleBase" id="RU000411"/>
    </source>
</evidence>
<reference evidence="5" key="1">
    <citation type="submission" date="2023-03" db="EMBL/GenBank/DDBJ databases">
        <title>Electrophorus voltai genome.</title>
        <authorList>
            <person name="Bian C."/>
        </authorList>
    </citation>
    <scope>NUCLEOTIDE SEQUENCE</scope>
    <source>
        <strain evidence="5">CB-2022</strain>
        <tissue evidence="5">Muscle</tissue>
    </source>
</reference>
<dbReference type="SUPFAM" id="SSF56574">
    <property type="entry name" value="Serpins"/>
    <property type="match status" value="1"/>
</dbReference>
<dbReference type="GO" id="GO:0004867">
    <property type="term" value="F:serine-type endopeptidase inhibitor activity"/>
    <property type="evidence" value="ECO:0007669"/>
    <property type="project" value="InterPro"/>
</dbReference>
<dbReference type="InterPro" id="IPR036186">
    <property type="entry name" value="Serpin_sf"/>
</dbReference>
<evidence type="ECO:0000313" key="6">
    <source>
        <dbReference type="Proteomes" id="UP001239994"/>
    </source>
</evidence>
<dbReference type="InterPro" id="IPR003599">
    <property type="entry name" value="Ig_sub"/>
</dbReference>
<dbReference type="InterPro" id="IPR007110">
    <property type="entry name" value="Ig-like_dom"/>
</dbReference>
<dbReference type="Gene3D" id="2.30.39.10">
    <property type="entry name" value="Alpha-1-antitrypsin, domain 1"/>
    <property type="match status" value="1"/>
</dbReference>
<keyword evidence="1" id="KW-0393">Immunoglobulin domain</keyword>
<dbReference type="InterPro" id="IPR013106">
    <property type="entry name" value="Ig_V-set"/>
</dbReference>
<feature type="compositionally biased region" description="Polar residues" evidence="3">
    <location>
        <begin position="116"/>
        <end position="134"/>
    </location>
</feature>
<dbReference type="PANTHER" id="PTHR11461">
    <property type="entry name" value="SERINE PROTEASE INHIBITOR, SERPIN"/>
    <property type="match status" value="1"/>
</dbReference>
<dbReference type="SUPFAM" id="SSF48726">
    <property type="entry name" value="Immunoglobulin"/>
    <property type="match status" value="2"/>
</dbReference>
<dbReference type="PANTHER" id="PTHR11461:SF159">
    <property type="entry name" value="PLASMA PROTEASE C1 INHIBITOR"/>
    <property type="match status" value="1"/>
</dbReference>
<dbReference type="SMART" id="SM00408">
    <property type="entry name" value="IGc2"/>
    <property type="match status" value="2"/>
</dbReference>
<dbReference type="SMART" id="SM00093">
    <property type="entry name" value="SERPIN"/>
    <property type="match status" value="1"/>
</dbReference>
<comment type="caution">
    <text evidence="5">The sequence shown here is derived from an EMBL/GenBank/DDBJ whole genome shotgun (WGS) entry which is preliminary data.</text>
</comment>